<evidence type="ECO:0000256" key="11">
    <source>
        <dbReference type="ARBA" id="ARBA00023212"/>
    </source>
</evidence>
<dbReference type="Proteomes" id="UP001195483">
    <property type="component" value="Unassembled WGS sequence"/>
</dbReference>
<evidence type="ECO:0000256" key="6">
    <source>
        <dbReference type="ARBA" id="ARBA00022490"/>
    </source>
</evidence>
<evidence type="ECO:0000256" key="4">
    <source>
        <dbReference type="ARBA" id="ARBA00004514"/>
    </source>
</evidence>
<reference evidence="25" key="3">
    <citation type="submission" date="2023-05" db="EMBL/GenBank/DDBJ databases">
        <authorList>
            <person name="Smith C.H."/>
        </authorList>
    </citation>
    <scope>NUCLEOTIDE SEQUENCE</scope>
    <source>
        <strain evidence="25">CHS0354</strain>
        <tissue evidence="25">Mantle</tissue>
    </source>
</reference>
<evidence type="ECO:0000256" key="12">
    <source>
        <dbReference type="ARBA" id="ARBA00023242"/>
    </source>
</evidence>
<comment type="subunit">
    <text evidence="19">Homotetramer. Interacts with PCTP.</text>
</comment>
<sequence length="141" mass="15165">MSATARFSLLKQIAERCTKNSGFESILKQIRVVSSGNGTCTCEMTVTEEHQNRGGTLHGGCTATLVDAVSTWVLMATDENIAGVSVNMDISYIKAAQVGEDIVIEAKTLKRGKRLAFLSVDIRNKSDGSLLAQGKHTKYIG</sequence>
<dbReference type="NCBIfam" id="TIGR00369">
    <property type="entry name" value="unchar_dom_1"/>
    <property type="match status" value="1"/>
</dbReference>
<keyword evidence="6" id="KW-0963">Cytoplasm</keyword>
<keyword evidence="11" id="KW-0206">Cytoskeleton</keyword>
<comment type="catalytic activity">
    <reaction evidence="14">
        <text>decanoyl-CoA + H2O = decanoate + CoA + H(+)</text>
        <dbReference type="Rhea" id="RHEA:40059"/>
        <dbReference type="ChEBI" id="CHEBI:15377"/>
        <dbReference type="ChEBI" id="CHEBI:15378"/>
        <dbReference type="ChEBI" id="CHEBI:27689"/>
        <dbReference type="ChEBI" id="CHEBI:57287"/>
        <dbReference type="ChEBI" id="CHEBI:61430"/>
    </reaction>
    <physiologicalReaction direction="left-to-right" evidence="14">
        <dbReference type="Rhea" id="RHEA:40060"/>
    </physiologicalReaction>
</comment>
<evidence type="ECO:0000256" key="9">
    <source>
        <dbReference type="ARBA" id="ARBA00023098"/>
    </source>
</evidence>
<dbReference type="CDD" id="cd03443">
    <property type="entry name" value="PaaI_thioesterase"/>
    <property type="match status" value="1"/>
</dbReference>
<keyword evidence="9" id="KW-0443">Lipid metabolism</keyword>
<keyword evidence="26" id="KW-1185">Reference proteome</keyword>
<evidence type="ECO:0000256" key="18">
    <source>
        <dbReference type="ARBA" id="ARBA00058205"/>
    </source>
</evidence>
<accession>A0AAE0TJ02</accession>
<evidence type="ECO:0000256" key="2">
    <source>
        <dbReference type="ARBA" id="ARBA00004173"/>
    </source>
</evidence>
<organism evidence="25 26">
    <name type="scientific">Potamilus streckersoni</name>
    <dbReference type="NCBI Taxonomy" id="2493646"/>
    <lineage>
        <taxon>Eukaryota</taxon>
        <taxon>Metazoa</taxon>
        <taxon>Spiralia</taxon>
        <taxon>Lophotrochozoa</taxon>
        <taxon>Mollusca</taxon>
        <taxon>Bivalvia</taxon>
        <taxon>Autobranchia</taxon>
        <taxon>Heteroconchia</taxon>
        <taxon>Palaeoheterodonta</taxon>
        <taxon>Unionida</taxon>
        <taxon>Unionoidea</taxon>
        <taxon>Unionidae</taxon>
        <taxon>Ambleminae</taxon>
        <taxon>Lampsilini</taxon>
        <taxon>Potamilus</taxon>
    </lineage>
</organism>
<evidence type="ECO:0000256" key="5">
    <source>
        <dbReference type="ARBA" id="ARBA00008324"/>
    </source>
</evidence>
<feature type="domain" description="Thioesterase" evidence="24">
    <location>
        <begin position="54"/>
        <end position="128"/>
    </location>
</feature>
<comment type="function">
    <text evidence="18">Catalyzes the hydrolysis of acyl-CoAs into free fatty acids and coenzyme A (CoASH), regulating their respective intracellular levels. Has acyl-CoA thioesterase activity towards medium (C12) and long-chain (C18) fatty acyl-CoA substrates. Can also hydrolyze 3-hydroxyphenylacetyl-CoA and 3,4-dihydroxyphenylacetyl-CoA (in vitro). May play a role in controlling adaptive thermogenesis.</text>
</comment>
<evidence type="ECO:0000313" key="25">
    <source>
        <dbReference type="EMBL" id="KAK3611301.1"/>
    </source>
</evidence>
<dbReference type="GO" id="GO:0005739">
    <property type="term" value="C:mitochondrion"/>
    <property type="evidence" value="ECO:0007669"/>
    <property type="project" value="UniProtKB-SubCell"/>
</dbReference>
<evidence type="ECO:0000256" key="13">
    <source>
        <dbReference type="ARBA" id="ARBA00047588"/>
    </source>
</evidence>
<dbReference type="GO" id="GO:0005829">
    <property type="term" value="C:cytosol"/>
    <property type="evidence" value="ECO:0007669"/>
    <property type="project" value="UniProtKB-SubCell"/>
</dbReference>
<comment type="caution">
    <text evidence="25">The sequence shown here is derived from an EMBL/GenBank/DDBJ whole genome shotgun (WGS) entry which is preliminary data.</text>
</comment>
<dbReference type="AlphaFoldDB" id="A0AAE0TJ02"/>
<comment type="catalytic activity">
    <reaction evidence="16">
        <text>hexanoyl-CoA + H2O = hexanoate + CoA + H(+)</text>
        <dbReference type="Rhea" id="RHEA:40115"/>
        <dbReference type="ChEBI" id="CHEBI:15377"/>
        <dbReference type="ChEBI" id="CHEBI:15378"/>
        <dbReference type="ChEBI" id="CHEBI:17120"/>
        <dbReference type="ChEBI" id="CHEBI:57287"/>
        <dbReference type="ChEBI" id="CHEBI:62620"/>
    </reaction>
    <physiologicalReaction direction="left-to-right" evidence="16">
        <dbReference type="Rhea" id="RHEA:40116"/>
    </physiologicalReaction>
</comment>
<comment type="catalytic activity">
    <reaction evidence="15">
        <text>dodecanoyl-CoA + H2O = dodecanoate + CoA + H(+)</text>
        <dbReference type="Rhea" id="RHEA:30135"/>
        <dbReference type="ChEBI" id="CHEBI:15377"/>
        <dbReference type="ChEBI" id="CHEBI:15378"/>
        <dbReference type="ChEBI" id="CHEBI:18262"/>
        <dbReference type="ChEBI" id="CHEBI:57287"/>
        <dbReference type="ChEBI" id="CHEBI:57375"/>
    </reaction>
    <physiologicalReaction direction="left-to-right" evidence="15">
        <dbReference type="Rhea" id="RHEA:30136"/>
    </physiologicalReaction>
</comment>
<evidence type="ECO:0000259" key="24">
    <source>
        <dbReference type="Pfam" id="PF03061"/>
    </source>
</evidence>
<keyword evidence="8" id="KW-0007">Acetylation</keyword>
<evidence type="ECO:0000256" key="7">
    <source>
        <dbReference type="ARBA" id="ARBA00022801"/>
    </source>
</evidence>
<dbReference type="InterPro" id="IPR029069">
    <property type="entry name" value="HotDog_dom_sf"/>
</dbReference>
<dbReference type="GO" id="GO:0047617">
    <property type="term" value="F:fatty acyl-CoA hydrolase activity"/>
    <property type="evidence" value="ECO:0007669"/>
    <property type="project" value="InterPro"/>
</dbReference>
<name>A0AAE0TJ02_9BIVA</name>
<evidence type="ECO:0000256" key="22">
    <source>
        <dbReference type="ARBA" id="ARBA00081533"/>
    </source>
</evidence>
<evidence type="ECO:0000256" key="10">
    <source>
        <dbReference type="ARBA" id="ARBA00023128"/>
    </source>
</evidence>
<reference evidence="25" key="1">
    <citation type="journal article" date="2021" name="Genome Biol. Evol.">
        <title>A High-Quality Reference Genome for a Parasitic Bivalve with Doubly Uniparental Inheritance (Bivalvia: Unionida).</title>
        <authorList>
            <person name="Smith C.H."/>
        </authorList>
    </citation>
    <scope>NUCLEOTIDE SEQUENCE</scope>
    <source>
        <strain evidence="25">CHS0354</strain>
    </source>
</reference>
<comment type="catalytic activity">
    <reaction evidence="17">
        <text>a fatty acyl-CoA + H2O = a fatty acid + CoA + H(+)</text>
        <dbReference type="Rhea" id="RHEA:16781"/>
        <dbReference type="ChEBI" id="CHEBI:15377"/>
        <dbReference type="ChEBI" id="CHEBI:15378"/>
        <dbReference type="ChEBI" id="CHEBI:28868"/>
        <dbReference type="ChEBI" id="CHEBI:57287"/>
        <dbReference type="ChEBI" id="CHEBI:77636"/>
    </reaction>
    <physiologicalReaction direction="left-to-right" evidence="17">
        <dbReference type="Rhea" id="RHEA:16782"/>
    </physiologicalReaction>
</comment>
<dbReference type="GO" id="GO:0006629">
    <property type="term" value="P:lipid metabolic process"/>
    <property type="evidence" value="ECO:0007669"/>
    <property type="project" value="UniProtKB-KW"/>
</dbReference>
<evidence type="ECO:0000256" key="15">
    <source>
        <dbReference type="ARBA" id="ARBA00048074"/>
    </source>
</evidence>
<protein>
    <recommendedName>
        <fullName evidence="20">Acyl-coenzyme A thioesterase 13</fullName>
    </recommendedName>
    <alternativeName>
        <fullName evidence="22">Hotdog-fold thioesterase superfamily member 2</fullName>
    </alternativeName>
    <alternativeName>
        <fullName evidence="21">Palmitoyl-CoA hydrolase</fullName>
    </alternativeName>
    <alternativeName>
        <fullName evidence="23">Thioesterase superfamily member 2</fullName>
    </alternativeName>
</protein>
<comment type="catalytic activity">
    <reaction evidence="13">
        <text>octanoyl-CoA + H2O = octanoate + CoA + H(+)</text>
        <dbReference type="Rhea" id="RHEA:30143"/>
        <dbReference type="ChEBI" id="CHEBI:15377"/>
        <dbReference type="ChEBI" id="CHEBI:15378"/>
        <dbReference type="ChEBI" id="CHEBI:25646"/>
        <dbReference type="ChEBI" id="CHEBI:57287"/>
        <dbReference type="ChEBI" id="CHEBI:57386"/>
    </reaction>
    <physiologicalReaction direction="left-to-right" evidence="13">
        <dbReference type="Rhea" id="RHEA:30144"/>
    </physiologicalReaction>
</comment>
<keyword evidence="12" id="KW-0539">Nucleus</keyword>
<evidence type="ECO:0000313" key="26">
    <source>
        <dbReference type="Proteomes" id="UP001195483"/>
    </source>
</evidence>
<evidence type="ECO:0000256" key="21">
    <source>
        <dbReference type="ARBA" id="ARBA00075657"/>
    </source>
</evidence>
<evidence type="ECO:0000256" key="14">
    <source>
        <dbReference type="ARBA" id="ARBA00047969"/>
    </source>
</evidence>
<evidence type="ECO:0000256" key="20">
    <source>
        <dbReference type="ARBA" id="ARBA00067273"/>
    </source>
</evidence>
<dbReference type="InterPro" id="IPR006683">
    <property type="entry name" value="Thioestr_dom"/>
</dbReference>
<dbReference type="PANTHER" id="PTHR21660:SF1">
    <property type="entry name" value="ACYL-COENZYME A THIOESTERASE 13"/>
    <property type="match status" value="1"/>
</dbReference>
<keyword evidence="10" id="KW-0496">Mitochondrion</keyword>
<dbReference type="SUPFAM" id="SSF54637">
    <property type="entry name" value="Thioesterase/thiol ester dehydrase-isomerase"/>
    <property type="match status" value="1"/>
</dbReference>
<gene>
    <name evidence="25" type="ORF">CHS0354_015715</name>
</gene>
<keyword evidence="7" id="KW-0378">Hydrolase</keyword>
<dbReference type="InterPro" id="IPR039298">
    <property type="entry name" value="ACOT13"/>
</dbReference>
<evidence type="ECO:0000256" key="17">
    <source>
        <dbReference type="ARBA" id="ARBA00052976"/>
    </source>
</evidence>
<dbReference type="InterPro" id="IPR003736">
    <property type="entry name" value="PAAI_dom"/>
</dbReference>
<dbReference type="Gene3D" id="3.10.129.10">
    <property type="entry name" value="Hotdog Thioesterase"/>
    <property type="match status" value="1"/>
</dbReference>
<evidence type="ECO:0000256" key="1">
    <source>
        <dbReference type="ARBA" id="ARBA00004123"/>
    </source>
</evidence>
<reference evidence="25" key="2">
    <citation type="journal article" date="2021" name="Genome Biol. Evol.">
        <title>Developing a high-quality reference genome for a parasitic bivalve with doubly uniparental inheritance (Bivalvia: Unionida).</title>
        <authorList>
            <person name="Smith C.H."/>
        </authorList>
    </citation>
    <scope>NUCLEOTIDE SEQUENCE</scope>
    <source>
        <strain evidence="25">CHS0354</strain>
        <tissue evidence="25">Mantle</tissue>
    </source>
</reference>
<proteinExistence type="inferred from homology"/>
<evidence type="ECO:0000256" key="3">
    <source>
        <dbReference type="ARBA" id="ARBA00004186"/>
    </source>
</evidence>
<evidence type="ECO:0000256" key="19">
    <source>
        <dbReference type="ARBA" id="ARBA00064709"/>
    </source>
</evidence>
<evidence type="ECO:0000256" key="16">
    <source>
        <dbReference type="ARBA" id="ARBA00050199"/>
    </source>
</evidence>
<evidence type="ECO:0000256" key="23">
    <source>
        <dbReference type="ARBA" id="ARBA00083956"/>
    </source>
</evidence>
<evidence type="ECO:0000256" key="8">
    <source>
        <dbReference type="ARBA" id="ARBA00022990"/>
    </source>
</evidence>
<comment type="similarity">
    <text evidence="5">Belongs to the thioesterase PaaI family.</text>
</comment>
<comment type="subcellular location">
    <subcellularLocation>
        <location evidence="3">Cytoplasm</location>
        <location evidence="3">Cytoskeleton</location>
        <location evidence="3">Spindle</location>
    </subcellularLocation>
    <subcellularLocation>
        <location evidence="4">Cytoplasm</location>
        <location evidence="4">Cytosol</location>
    </subcellularLocation>
    <subcellularLocation>
        <location evidence="2">Mitochondrion</location>
    </subcellularLocation>
    <subcellularLocation>
        <location evidence="1">Nucleus</location>
    </subcellularLocation>
</comment>
<dbReference type="PANTHER" id="PTHR21660">
    <property type="entry name" value="THIOESTERASE SUPERFAMILY MEMBER-RELATED"/>
    <property type="match status" value="1"/>
</dbReference>
<dbReference type="EMBL" id="JAEAOA010000980">
    <property type="protein sequence ID" value="KAK3611301.1"/>
    <property type="molecule type" value="Genomic_DNA"/>
</dbReference>
<dbReference type="GO" id="GO:0005819">
    <property type="term" value="C:spindle"/>
    <property type="evidence" value="ECO:0007669"/>
    <property type="project" value="UniProtKB-SubCell"/>
</dbReference>
<dbReference type="Pfam" id="PF03061">
    <property type="entry name" value="4HBT"/>
    <property type="match status" value="1"/>
</dbReference>
<dbReference type="FunFam" id="3.10.129.10:FF:000021">
    <property type="entry name" value="Acyl-coenzyme A thioesterase 13"/>
    <property type="match status" value="1"/>
</dbReference>
<dbReference type="GO" id="GO:0005634">
    <property type="term" value="C:nucleus"/>
    <property type="evidence" value="ECO:0007669"/>
    <property type="project" value="UniProtKB-SubCell"/>
</dbReference>